<protein>
    <recommendedName>
        <fullName evidence="1">TniQ domain-containing protein</fullName>
    </recommendedName>
</protein>
<reference evidence="2" key="1">
    <citation type="submission" date="2019-11" db="EMBL/GenBank/DDBJ databases">
        <title>Comparative genomics of photobacteria reveal adaptation to distinct habitats.</title>
        <authorList>
            <person name="Fuertes-Perez S."/>
            <person name="Hilgarth M."/>
            <person name="Vogel R.F."/>
        </authorList>
    </citation>
    <scope>NUCLEOTIDE SEQUENCE</scope>
    <source>
        <strain evidence="2">TMW2.2145</strain>
    </source>
</reference>
<feature type="domain" description="TniQ" evidence="1">
    <location>
        <begin position="6"/>
        <end position="156"/>
    </location>
</feature>
<dbReference type="AlphaFoldDB" id="A0AAW4ZJM7"/>
<dbReference type="RefSeq" id="WP_232580656.1">
    <property type="nucleotide sequence ID" value="NZ_WMCP01000001.1"/>
</dbReference>
<gene>
    <name evidence="2" type="ORF">GLP33_02155</name>
</gene>
<dbReference type="Proteomes" id="UP000813876">
    <property type="component" value="Unassembled WGS sequence"/>
</dbReference>
<organism evidence="2 3">
    <name type="scientific">Photobacterium phosphoreum</name>
    <dbReference type="NCBI Taxonomy" id="659"/>
    <lineage>
        <taxon>Bacteria</taxon>
        <taxon>Pseudomonadati</taxon>
        <taxon>Pseudomonadota</taxon>
        <taxon>Gammaproteobacteria</taxon>
        <taxon>Vibrionales</taxon>
        <taxon>Vibrionaceae</taxon>
        <taxon>Photobacterium</taxon>
    </lineage>
</organism>
<dbReference type="InterPro" id="IPR009492">
    <property type="entry name" value="TniQ"/>
</dbReference>
<dbReference type="EMBL" id="WMCP01000001">
    <property type="protein sequence ID" value="MCF2300540.1"/>
    <property type="molecule type" value="Genomic_DNA"/>
</dbReference>
<sequence>MTKNITFYQDEALESNLLRLSRHLGFDVFSDFAAEIRSQLKYEHYDVAGAFPLELKRINIYHAQVTSNLRIRALMLIDRIQGRTQSELLTIALMHSKAVYSPHYKAVFRSGVDYPYSFIRPNAIPVCPHCLAENAYIRHYWHLLPYQACHLHNCELIDVCDQCHQELNYQLSENIEYCQCGQKLSELSVNKAKKSALVVSRWLVGEPCSDAGVLSEPLDVSVRYGFLLWYINRYGDQDNSQLNDFVSYSEEWPKSLYENLDELVALGDQRKIRRWNRTFFHEVFGTLLKDCRHLPSRQLKANPVLQAVLVYLTQLVAKLPRSKGGNIADILLSVLDVSTLLSCTTEEVYRLYDHGLLTSSVQNSLHSKLPSHQSVFHLRSVIELKLSRMCSSADGSTVYLSDW</sequence>
<evidence type="ECO:0000313" key="2">
    <source>
        <dbReference type="EMBL" id="MCF2300540.1"/>
    </source>
</evidence>
<proteinExistence type="predicted"/>
<evidence type="ECO:0000313" key="3">
    <source>
        <dbReference type="Proteomes" id="UP000813876"/>
    </source>
</evidence>
<accession>A0AAW4ZJM7</accession>
<name>A0AAW4ZJM7_PHOPO</name>
<comment type="caution">
    <text evidence="2">The sequence shown here is derived from an EMBL/GenBank/DDBJ whole genome shotgun (WGS) entry which is preliminary data.</text>
</comment>
<evidence type="ECO:0000259" key="1">
    <source>
        <dbReference type="Pfam" id="PF06527"/>
    </source>
</evidence>
<dbReference type="Pfam" id="PF06527">
    <property type="entry name" value="TniQ"/>
    <property type="match status" value="1"/>
</dbReference>